<evidence type="ECO:0000313" key="1">
    <source>
        <dbReference type="EMBL" id="MFC4230938.1"/>
    </source>
</evidence>
<evidence type="ECO:0008006" key="3">
    <source>
        <dbReference type="Google" id="ProtNLM"/>
    </source>
</evidence>
<accession>A0ABV8PS05</accession>
<reference evidence="2" key="1">
    <citation type="journal article" date="2019" name="Int. J. Syst. Evol. Microbiol.">
        <title>The Global Catalogue of Microorganisms (GCM) 10K type strain sequencing project: providing services to taxonomists for standard genome sequencing and annotation.</title>
        <authorList>
            <consortium name="The Broad Institute Genomics Platform"/>
            <consortium name="The Broad Institute Genome Sequencing Center for Infectious Disease"/>
            <person name="Wu L."/>
            <person name="Ma J."/>
        </authorList>
    </citation>
    <scope>NUCLEOTIDE SEQUENCE [LARGE SCALE GENOMIC DNA]</scope>
    <source>
        <strain evidence="2">CECT 8010</strain>
    </source>
</reference>
<gene>
    <name evidence="1" type="ORF">ACFOW1_03480</name>
</gene>
<keyword evidence="2" id="KW-1185">Reference proteome</keyword>
<dbReference type="RefSeq" id="WP_379012323.1">
    <property type="nucleotide sequence ID" value="NZ_JBHSDC010000002.1"/>
</dbReference>
<name>A0ABV8PS05_9BACT</name>
<evidence type="ECO:0000313" key="2">
    <source>
        <dbReference type="Proteomes" id="UP001595906"/>
    </source>
</evidence>
<organism evidence="1 2">
    <name type="scientific">Parasediminibacterium paludis</name>
    <dbReference type="NCBI Taxonomy" id="908966"/>
    <lineage>
        <taxon>Bacteria</taxon>
        <taxon>Pseudomonadati</taxon>
        <taxon>Bacteroidota</taxon>
        <taxon>Chitinophagia</taxon>
        <taxon>Chitinophagales</taxon>
        <taxon>Chitinophagaceae</taxon>
        <taxon>Parasediminibacterium</taxon>
    </lineage>
</organism>
<comment type="caution">
    <text evidence="1">The sequence shown here is derived from an EMBL/GenBank/DDBJ whole genome shotgun (WGS) entry which is preliminary data.</text>
</comment>
<dbReference type="Proteomes" id="UP001595906">
    <property type="component" value="Unassembled WGS sequence"/>
</dbReference>
<dbReference type="EMBL" id="JBHSDC010000002">
    <property type="protein sequence ID" value="MFC4230938.1"/>
    <property type="molecule type" value="Genomic_DNA"/>
</dbReference>
<protein>
    <recommendedName>
        <fullName evidence="3">DUF2946 domain-containing protein</fullName>
    </recommendedName>
</protein>
<proteinExistence type="predicted"/>
<sequence>MKKLVTIFFLAIYLLATTDSYQLLKLPMVFQHFSEHRAENKNLGFFDFLDMHYLHGSPQDADFDRDMQLPFKKACTDCASFSVTAAFVPLVATFSIEKPIRITEQNNYIIQEPLLFSSYLATIWQPPKLA</sequence>